<dbReference type="Proteomes" id="UP000694864">
    <property type="component" value="Chromosome 7"/>
</dbReference>
<feature type="compositionally biased region" description="Acidic residues" evidence="1">
    <location>
        <begin position="198"/>
        <end position="207"/>
    </location>
</feature>
<reference evidence="3" key="2">
    <citation type="submission" date="2025-08" db="UniProtKB">
        <authorList>
            <consortium name="RefSeq"/>
        </authorList>
    </citation>
    <scope>IDENTIFICATION</scope>
    <source>
        <tissue evidence="3">Leaf</tissue>
    </source>
</reference>
<sequence length="219" mass="23475">MPKVKNKGVISFVGERVEDPPRDESNSVIMYETAEVEVIGGVGAVEVEVREGFGASEADVEGVGAVEVEVIKGFGASEAEFEGVGAVEVDVGEGFGLKKLSGEEEAIEPEVEHEVEHDSEDDCVVYDDDDFDDVDDGAGGEDNEMQGGEDDEMQGMEEDVNANIADDFPEAVRGIEDGSDSDSGDDIWDDDKIPDPFSSDDEDEAQDKEDGGRRDVDDP</sequence>
<dbReference type="GeneID" id="104704795"/>
<evidence type="ECO:0000313" key="2">
    <source>
        <dbReference type="Proteomes" id="UP000694864"/>
    </source>
</evidence>
<feature type="region of interest" description="Disordered" evidence="1">
    <location>
        <begin position="102"/>
        <end position="219"/>
    </location>
</feature>
<evidence type="ECO:0000313" key="3">
    <source>
        <dbReference type="RefSeq" id="XP_010419129.1"/>
    </source>
</evidence>
<keyword evidence="2" id="KW-1185">Reference proteome</keyword>
<feature type="compositionally biased region" description="Basic and acidic residues" evidence="1">
    <location>
        <begin position="208"/>
        <end position="219"/>
    </location>
</feature>
<feature type="compositionally biased region" description="Acidic residues" evidence="1">
    <location>
        <begin position="117"/>
        <end position="160"/>
    </location>
</feature>
<reference evidence="2" key="1">
    <citation type="journal article" date="2014" name="Nat. Commun.">
        <title>The emerging biofuel crop Camelina sativa retains a highly undifferentiated hexaploid genome structure.</title>
        <authorList>
            <person name="Kagale S."/>
            <person name="Koh C."/>
            <person name="Nixon J."/>
            <person name="Bollina V."/>
            <person name="Clarke W.E."/>
            <person name="Tuteja R."/>
            <person name="Spillane C."/>
            <person name="Robinson S.J."/>
            <person name="Links M.G."/>
            <person name="Clarke C."/>
            <person name="Higgins E.E."/>
            <person name="Huebert T."/>
            <person name="Sharpe A.G."/>
            <person name="Parkin I.A."/>
        </authorList>
    </citation>
    <scope>NUCLEOTIDE SEQUENCE [LARGE SCALE GENOMIC DNA]</scope>
    <source>
        <strain evidence="2">cv. DH55</strain>
    </source>
</reference>
<feature type="compositionally biased region" description="Acidic residues" evidence="1">
    <location>
        <begin position="177"/>
        <end position="189"/>
    </location>
</feature>
<accession>A0ABM0T0W3</accession>
<organism evidence="2 3">
    <name type="scientific">Camelina sativa</name>
    <name type="common">False flax</name>
    <name type="synonym">Myagrum sativum</name>
    <dbReference type="NCBI Taxonomy" id="90675"/>
    <lineage>
        <taxon>Eukaryota</taxon>
        <taxon>Viridiplantae</taxon>
        <taxon>Streptophyta</taxon>
        <taxon>Embryophyta</taxon>
        <taxon>Tracheophyta</taxon>
        <taxon>Spermatophyta</taxon>
        <taxon>Magnoliopsida</taxon>
        <taxon>eudicotyledons</taxon>
        <taxon>Gunneridae</taxon>
        <taxon>Pentapetalae</taxon>
        <taxon>rosids</taxon>
        <taxon>malvids</taxon>
        <taxon>Brassicales</taxon>
        <taxon>Brassicaceae</taxon>
        <taxon>Camelineae</taxon>
        <taxon>Camelina</taxon>
    </lineage>
</organism>
<name>A0ABM0T0W3_CAMSA</name>
<dbReference type="RefSeq" id="XP_010419129.1">
    <property type="nucleotide sequence ID" value="XM_010420827.1"/>
</dbReference>
<proteinExistence type="predicted"/>
<gene>
    <name evidence="3" type="primary">LOC104704795</name>
</gene>
<protein>
    <submittedName>
        <fullName evidence="3">Sodium/potassium/calcium exchanger 1-like</fullName>
    </submittedName>
</protein>
<evidence type="ECO:0000256" key="1">
    <source>
        <dbReference type="SAM" id="MobiDB-lite"/>
    </source>
</evidence>